<accession>A0A382S832</accession>
<dbReference type="EMBL" id="UINC01127144">
    <property type="protein sequence ID" value="SVD06070.1"/>
    <property type="molecule type" value="Genomic_DNA"/>
</dbReference>
<organism evidence="1">
    <name type="scientific">marine metagenome</name>
    <dbReference type="NCBI Taxonomy" id="408172"/>
    <lineage>
        <taxon>unclassified sequences</taxon>
        <taxon>metagenomes</taxon>
        <taxon>ecological metagenomes</taxon>
    </lineage>
</organism>
<sequence>VLGDKSEGRIKQSYENFLKFRIVVEALNKIQGQSGHSFALDGELITNKKVTATEATNILSNIYKCRWTPVTKKLLLVASQLGISLH</sequence>
<evidence type="ECO:0000313" key="1">
    <source>
        <dbReference type="EMBL" id="SVD06070.1"/>
    </source>
</evidence>
<feature type="non-terminal residue" evidence="1">
    <location>
        <position position="1"/>
    </location>
</feature>
<name>A0A382S832_9ZZZZ</name>
<protein>
    <submittedName>
        <fullName evidence="1">Uncharacterized protein</fullName>
    </submittedName>
</protein>
<reference evidence="1" key="1">
    <citation type="submission" date="2018-05" db="EMBL/GenBank/DDBJ databases">
        <authorList>
            <person name="Lanie J.A."/>
            <person name="Ng W.-L."/>
            <person name="Kazmierczak K.M."/>
            <person name="Andrzejewski T.M."/>
            <person name="Davidsen T.M."/>
            <person name="Wayne K.J."/>
            <person name="Tettelin H."/>
            <person name="Glass J.I."/>
            <person name="Rusch D."/>
            <person name="Podicherti R."/>
            <person name="Tsui H.-C.T."/>
            <person name="Winkler M.E."/>
        </authorList>
    </citation>
    <scope>NUCLEOTIDE SEQUENCE</scope>
</reference>
<gene>
    <name evidence="1" type="ORF">METZ01_LOCUS358924</name>
</gene>
<proteinExistence type="predicted"/>
<dbReference type="AlphaFoldDB" id="A0A382S832"/>